<evidence type="ECO:0000259" key="17">
    <source>
        <dbReference type="Pfam" id="PF18085"/>
    </source>
</evidence>
<keyword evidence="7" id="KW-0808">Transferase</keyword>
<evidence type="ECO:0000256" key="5">
    <source>
        <dbReference type="ARBA" id="ARBA00013882"/>
    </source>
</evidence>
<keyword evidence="8" id="KW-0547">Nucleotide-binding</keyword>
<evidence type="ECO:0000256" key="2">
    <source>
        <dbReference type="ARBA" id="ARBA00006219"/>
    </source>
</evidence>
<dbReference type="RefSeq" id="WP_091286119.1">
    <property type="nucleotide sequence ID" value="NZ_FAOZ01000046.1"/>
</dbReference>
<sequence length="505" mass="54488">MTDQHSELADLLADWLPRQRWFAGKGRAGGRPRVVQDVQLSSGGNTGTSTATSTSTGTAASSTATSSTATGTDTGTGPAAVLRLLVVEVEFDDGGPADYYQVPVVIRADSPFGHDTFLIGESSIGLVYDGLRDTDGNAALLAYLRRGASREGLTATTVETLDEGELPARSIGAEQSNTSIVYGEAYILKVFRRLWPGMNPDLEITRVLARAGSEHVARPVAWLSGQLSGVPTTFAFMQDFLRTGAEGWLLALASVRDLYAEGDLHADEVGGDFAAEAERLGAATAQVHRHLAAALPTRPADPAALSTLADYLHRRLDDALAALTELAPFEAALRAAYDEVRTARHLGPFQRIHGDLHLGQVLRVESGWVLFDFEGEPARPVPDRTQLESPLRDVAGMLRSFDYAAQSMLLERPDEPALAYRALEWADHNRDAFCRGYGAESGRDPRDDHALLRALELDKAVYEVLYETRHRPGWISIPLRSVERLTSEPAGRGAAAPALEGSDHA</sequence>
<evidence type="ECO:0000256" key="8">
    <source>
        <dbReference type="ARBA" id="ARBA00022741"/>
    </source>
</evidence>
<keyword evidence="19" id="KW-1185">Reference proteome</keyword>
<evidence type="ECO:0000259" key="16">
    <source>
        <dbReference type="Pfam" id="PF01636"/>
    </source>
</evidence>
<reference evidence="19" key="1">
    <citation type="submission" date="2015-11" db="EMBL/GenBank/DDBJ databases">
        <authorList>
            <person name="Varghese N."/>
        </authorList>
    </citation>
    <scope>NUCLEOTIDE SEQUENCE [LARGE SCALE GENOMIC DNA]</scope>
    <source>
        <strain evidence="19">DSM 45899</strain>
    </source>
</reference>
<protein>
    <recommendedName>
        <fullName evidence="5">Maltokinase</fullName>
        <ecNumber evidence="4">2.7.1.175</ecNumber>
    </recommendedName>
    <alternativeName>
        <fullName evidence="13">Maltose-1-phosphate synthase</fullName>
    </alternativeName>
</protein>
<dbReference type="InterPro" id="IPR011009">
    <property type="entry name" value="Kinase-like_dom_sf"/>
</dbReference>
<keyword evidence="9 18" id="KW-0418">Kinase</keyword>
<dbReference type="UniPathway" id="UPA00164"/>
<dbReference type="SUPFAM" id="SSF56112">
    <property type="entry name" value="Protein kinase-like (PK-like)"/>
    <property type="match status" value="1"/>
</dbReference>
<comment type="subunit">
    <text evidence="3">Monomer.</text>
</comment>
<comment type="pathway">
    <text evidence="1">Glycan biosynthesis; glycogen biosynthesis.</text>
</comment>
<evidence type="ECO:0000256" key="13">
    <source>
        <dbReference type="ARBA" id="ARBA00031251"/>
    </source>
</evidence>
<gene>
    <name evidence="18" type="ORF">Ga0074812_14624</name>
</gene>
<evidence type="ECO:0000256" key="15">
    <source>
        <dbReference type="SAM" id="MobiDB-lite"/>
    </source>
</evidence>
<dbReference type="GO" id="GO:0005978">
    <property type="term" value="P:glycogen biosynthetic process"/>
    <property type="evidence" value="ECO:0007669"/>
    <property type="project" value="UniProtKB-UniPathway"/>
</dbReference>
<keyword evidence="10" id="KW-0067">ATP-binding</keyword>
<dbReference type="EC" id="2.7.1.175" evidence="4"/>
<dbReference type="GO" id="GO:0005524">
    <property type="term" value="F:ATP binding"/>
    <property type="evidence" value="ECO:0007669"/>
    <property type="project" value="UniProtKB-KW"/>
</dbReference>
<feature type="region of interest" description="Disordered" evidence="15">
    <location>
        <begin position="38"/>
        <end position="74"/>
    </location>
</feature>
<evidence type="ECO:0000256" key="11">
    <source>
        <dbReference type="ARBA" id="ARBA00023056"/>
    </source>
</evidence>
<accession>A0A0S4QZV6</accession>
<evidence type="ECO:0000256" key="10">
    <source>
        <dbReference type="ARBA" id="ARBA00022840"/>
    </source>
</evidence>
<dbReference type="EMBL" id="FAOZ01000046">
    <property type="protein sequence ID" value="CUU60745.1"/>
    <property type="molecule type" value="Genomic_DNA"/>
</dbReference>
<dbReference type="Pfam" id="PF01636">
    <property type="entry name" value="APH"/>
    <property type="match status" value="1"/>
</dbReference>
<evidence type="ECO:0000256" key="4">
    <source>
        <dbReference type="ARBA" id="ARBA00011962"/>
    </source>
</evidence>
<feature type="domain" description="Maltokinase N-terminal cap" evidence="17">
    <location>
        <begin position="79"/>
        <end position="133"/>
    </location>
</feature>
<name>A0A0S4QZV6_9ACTN</name>
<evidence type="ECO:0000256" key="6">
    <source>
        <dbReference type="ARBA" id="ARBA00022600"/>
    </source>
</evidence>
<dbReference type="Gene3D" id="3.90.1200.10">
    <property type="match status" value="1"/>
</dbReference>
<evidence type="ECO:0000256" key="1">
    <source>
        <dbReference type="ARBA" id="ARBA00004964"/>
    </source>
</evidence>
<evidence type="ECO:0000256" key="7">
    <source>
        <dbReference type="ARBA" id="ARBA00022679"/>
    </source>
</evidence>
<keyword evidence="6" id="KW-0321">Glycogen metabolism</keyword>
<comment type="catalytic activity">
    <reaction evidence="14">
        <text>D-maltose + ATP = alpha-maltose 1-phosphate + ADP + H(+)</text>
        <dbReference type="Rhea" id="RHEA:31915"/>
        <dbReference type="ChEBI" id="CHEBI:15378"/>
        <dbReference type="ChEBI" id="CHEBI:17306"/>
        <dbReference type="ChEBI" id="CHEBI:30616"/>
        <dbReference type="ChEBI" id="CHEBI:63576"/>
        <dbReference type="ChEBI" id="CHEBI:456216"/>
        <dbReference type="EC" id="2.7.1.175"/>
    </reaction>
</comment>
<feature type="compositionally biased region" description="Low complexity" evidence="15">
    <location>
        <begin position="41"/>
        <end position="74"/>
    </location>
</feature>
<dbReference type="AlphaFoldDB" id="A0A0S4QZV6"/>
<evidence type="ECO:0000313" key="19">
    <source>
        <dbReference type="Proteomes" id="UP000198802"/>
    </source>
</evidence>
<feature type="domain" description="Aminoglycoside phosphotransferase" evidence="16">
    <location>
        <begin position="185"/>
        <end position="411"/>
    </location>
</feature>
<feature type="domain" description="Maltokinase N-terminal cap" evidence="17">
    <location>
        <begin position="15"/>
        <end position="51"/>
    </location>
</feature>
<dbReference type="Proteomes" id="UP000198802">
    <property type="component" value="Unassembled WGS sequence"/>
</dbReference>
<keyword evidence="11" id="KW-0320">Glycogen biosynthesis</keyword>
<dbReference type="InterPro" id="IPR040999">
    <property type="entry name" value="Mak_N_cap"/>
</dbReference>
<organism evidence="18 19">
    <name type="scientific">Parafrankia irregularis</name>
    <dbReference type="NCBI Taxonomy" id="795642"/>
    <lineage>
        <taxon>Bacteria</taxon>
        <taxon>Bacillati</taxon>
        <taxon>Actinomycetota</taxon>
        <taxon>Actinomycetes</taxon>
        <taxon>Frankiales</taxon>
        <taxon>Frankiaceae</taxon>
        <taxon>Parafrankia</taxon>
    </lineage>
</organism>
<evidence type="ECO:0000256" key="3">
    <source>
        <dbReference type="ARBA" id="ARBA00011245"/>
    </source>
</evidence>
<dbReference type="GO" id="GO:0016301">
    <property type="term" value="F:kinase activity"/>
    <property type="evidence" value="ECO:0007669"/>
    <property type="project" value="UniProtKB-KW"/>
</dbReference>
<evidence type="ECO:0000256" key="12">
    <source>
        <dbReference type="ARBA" id="ARBA00023277"/>
    </source>
</evidence>
<dbReference type="Pfam" id="PF18085">
    <property type="entry name" value="Mak_N_cap"/>
    <property type="match status" value="2"/>
</dbReference>
<proteinExistence type="inferred from homology"/>
<evidence type="ECO:0000256" key="14">
    <source>
        <dbReference type="ARBA" id="ARBA00049067"/>
    </source>
</evidence>
<evidence type="ECO:0000256" key="9">
    <source>
        <dbReference type="ARBA" id="ARBA00022777"/>
    </source>
</evidence>
<keyword evidence="12" id="KW-0119">Carbohydrate metabolism</keyword>
<evidence type="ECO:0000313" key="18">
    <source>
        <dbReference type="EMBL" id="CUU60745.1"/>
    </source>
</evidence>
<dbReference type="InterPro" id="IPR002575">
    <property type="entry name" value="Aminoglycoside_PTrfase"/>
</dbReference>
<comment type="similarity">
    <text evidence="2">Belongs to the aminoglycoside phosphotransferase family.</text>
</comment>